<feature type="region of interest" description="Disordered" evidence="1">
    <location>
        <begin position="83"/>
        <end position="119"/>
    </location>
</feature>
<reference evidence="2 3" key="1">
    <citation type="journal article" date="2019" name="Sci. Rep.">
        <title>Orb-weaving spider Araneus ventricosus genome elucidates the spidroin gene catalogue.</title>
        <authorList>
            <person name="Kono N."/>
            <person name="Nakamura H."/>
            <person name="Ohtoshi R."/>
            <person name="Moran D.A.P."/>
            <person name="Shinohara A."/>
            <person name="Yoshida Y."/>
            <person name="Fujiwara M."/>
            <person name="Mori M."/>
            <person name="Tomita M."/>
            <person name="Arakawa K."/>
        </authorList>
    </citation>
    <scope>NUCLEOTIDE SEQUENCE [LARGE SCALE GENOMIC DNA]</scope>
</reference>
<feature type="compositionally biased region" description="Basic residues" evidence="1">
    <location>
        <begin position="105"/>
        <end position="119"/>
    </location>
</feature>
<evidence type="ECO:0000256" key="1">
    <source>
        <dbReference type="SAM" id="MobiDB-lite"/>
    </source>
</evidence>
<dbReference type="Proteomes" id="UP000499080">
    <property type="component" value="Unassembled WGS sequence"/>
</dbReference>
<evidence type="ECO:0000313" key="3">
    <source>
        <dbReference type="Proteomes" id="UP000499080"/>
    </source>
</evidence>
<dbReference type="AlphaFoldDB" id="A0A4Y2WT99"/>
<feature type="compositionally biased region" description="Basic and acidic residues" evidence="1">
    <location>
        <begin position="93"/>
        <end position="102"/>
    </location>
</feature>
<protein>
    <submittedName>
        <fullName evidence="2">Uncharacterized protein</fullName>
    </submittedName>
</protein>
<proteinExistence type="predicted"/>
<name>A0A4Y2WT99_ARAVE</name>
<keyword evidence="3" id="KW-1185">Reference proteome</keyword>
<sequence length="126" mass="14816">MNECSVSKHIENLSVIEINNSLVVISFGGRMGCHQKELLSHWRFIRTKQEDPDAIENPADFSEEDYEARIDVGLNFKKTEKLQKKQNAKHRGIKDVTPEDMRTVTMKRSRKRNHHQPKKLWKSLIF</sequence>
<evidence type="ECO:0000313" key="2">
    <source>
        <dbReference type="EMBL" id="GBO40705.1"/>
    </source>
</evidence>
<dbReference type="EMBL" id="BGPR01066011">
    <property type="protein sequence ID" value="GBO40705.1"/>
    <property type="molecule type" value="Genomic_DNA"/>
</dbReference>
<comment type="caution">
    <text evidence="2">The sequence shown here is derived from an EMBL/GenBank/DDBJ whole genome shotgun (WGS) entry which is preliminary data.</text>
</comment>
<organism evidence="2 3">
    <name type="scientific">Araneus ventricosus</name>
    <name type="common">Orbweaver spider</name>
    <name type="synonym">Epeira ventricosa</name>
    <dbReference type="NCBI Taxonomy" id="182803"/>
    <lineage>
        <taxon>Eukaryota</taxon>
        <taxon>Metazoa</taxon>
        <taxon>Ecdysozoa</taxon>
        <taxon>Arthropoda</taxon>
        <taxon>Chelicerata</taxon>
        <taxon>Arachnida</taxon>
        <taxon>Araneae</taxon>
        <taxon>Araneomorphae</taxon>
        <taxon>Entelegynae</taxon>
        <taxon>Araneoidea</taxon>
        <taxon>Araneidae</taxon>
        <taxon>Araneus</taxon>
    </lineage>
</organism>
<accession>A0A4Y2WT99</accession>
<gene>
    <name evidence="2" type="ORF">AVEN_149999_1</name>
</gene>